<keyword evidence="2" id="KW-1185">Reference proteome</keyword>
<dbReference type="RefSeq" id="WP_109362263.1">
    <property type="nucleotide sequence ID" value="NZ_JBJVNI010000029.1"/>
</dbReference>
<reference evidence="1 2" key="1">
    <citation type="submission" date="2024-12" db="EMBL/GenBank/DDBJ databases">
        <title>Forecasting of Potato common scab and diversities of Pathogenic streptomyces spp. in china.</title>
        <authorList>
            <person name="Handique U."/>
            <person name="Wu J."/>
        </authorList>
    </citation>
    <scope>NUCLEOTIDE SEQUENCE [LARGE SCALE GENOMIC DNA]</scope>
    <source>
        <strain evidence="1 2">ZRIMU1530</strain>
    </source>
</reference>
<evidence type="ECO:0000313" key="1">
    <source>
        <dbReference type="EMBL" id="MFM9614853.1"/>
    </source>
</evidence>
<dbReference type="Proteomes" id="UP001631957">
    <property type="component" value="Unassembled WGS sequence"/>
</dbReference>
<dbReference type="EMBL" id="JBJVNI010000029">
    <property type="protein sequence ID" value="MFM9614853.1"/>
    <property type="molecule type" value="Genomic_DNA"/>
</dbReference>
<proteinExistence type="predicted"/>
<dbReference type="Pfam" id="PF20118">
    <property type="entry name" value="DUF6508"/>
    <property type="match status" value="1"/>
</dbReference>
<dbReference type="InterPro" id="IPR045425">
    <property type="entry name" value="DUF6508"/>
</dbReference>
<gene>
    <name evidence="1" type="ORF">ACKI18_39975</name>
</gene>
<accession>A0ABW9I5A9</accession>
<protein>
    <submittedName>
        <fullName evidence="1">DUF6508 domain-containing protein</fullName>
    </submittedName>
</protein>
<name>A0ABW9I5A9_9ACTN</name>
<comment type="caution">
    <text evidence="1">The sequence shown here is derived from an EMBL/GenBank/DDBJ whole genome shotgun (WGS) entry which is preliminary data.</text>
</comment>
<sequence length="250" mass="27303">MTRPGLPDPRHPVWYFPVTSPTGETAGYAWADHTRAETGWLHRRAHSTAVHDLAEEWAKKLYEAGERPGGQPLLLLAGLSREPGAGEVRGASGLDAVHRLAHHVEDSDDRRLLAELSPQGAAEWRELREAYDALTDADREVQWGGGERSDSGAIQVPYPKYSAPLWRVVAALYELGAVTPEHRWTEWPWPELPADGRLLPADAVRAATALLRAERMSEGGIDKAVQNGLFDAIVVSLLTCSPPVGGQHPA</sequence>
<evidence type="ECO:0000313" key="2">
    <source>
        <dbReference type="Proteomes" id="UP001631957"/>
    </source>
</evidence>
<organism evidence="1 2">
    <name type="scientific">Streptomyces niveiscabiei</name>
    <dbReference type="NCBI Taxonomy" id="164115"/>
    <lineage>
        <taxon>Bacteria</taxon>
        <taxon>Bacillati</taxon>
        <taxon>Actinomycetota</taxon>
        <taxon>Actinomycetes</taxon>
        <taxon>Kitasatosporales</taxon>
        <taxon>Streptomycetaceae</taxon>
        <taxon>Streptomyces</taxon>
    </lineage>
</organism>